<evidence type="ECO:0000313" key="4">
    <source>
        <dbReference type="RefSeq" id="XP_015517275.1"/>
    </source>
</evidence>
<dbReference type="RefSeq" id="XP_015517275.1">
    <property type="nucleotide sequence ID" value="XM_015661789.2"/>
</dbReference>
<keyword evidence="3" id="KW-1185">Reference proteome</keyword>
<dbReference type="InterPro" id="IPR001202">
    <property type="entry name" value="WW_dom"/>
</dbReference>
<dbReference type="OrthoDB" id="7671187at2759"/>
<dbReference type="GeneID" id="107222423"/>
<protein>
    <submittedName>
        <fullName evidence="4">Uncharacterized protein LOC107222423 isoform X1</fullName>
    </submittedName>
</protein>
<feature type="region of interest" description="Disordered" evidence="1">
    <location>
        <begin position="146"/>
        <end position="167"/>
    </location>
</feature>
<dbReference type="InterPro" id="IPR036020">
    <property type="entry name" value="WW_dom_sf"/>
</dbReference>
<accession>A0A6J0BS09</accession>
<gene>
    <name evidence="4" type="primary">LOC107222423</name>
</gene>
<dbReference type="Proteomes" id="UP000829291">
    <property type="component" value="Chromosome 6"/>
</dbReference>
<dbReference type="KEGG" id="nlo:107222423"/>
<evidence type="ECO:0000256" key="1">
    <source>
        <dbReference type="SAM" id="MobiDB-lite"/>
    </source>
</evidence>
<dbReference type="InParanoid" id="A0A6J0BS09"/>
<reference evidence="4" key="1">
    <citation type="submission" date="2025-08" db="UniProtKB">
        <authorList>
            <consortium name="RefSeq"/>
        </authorList>
    </citation>
    <scope>IDENTIFICATION</scope>
    <source>
        <tissue evidence="4">Thorax and Abdomen</tissue>
    </source>
</reference>
<dbReference type="SUPFAM" id="SSF51045">
    <property type="entry name" value="WW domain"/>
    <property type="match status" value="1"/>
</dbReference>
<feature type="domain" description="WW" evidence="2">
    <location>
        <begin position="19"/>
        <end position="54"/>
    </location>
</feature>
<proteinExistence type="predicted"/>
<evidence type="ECO:0000259" key="2">
    <source>
        <dbReference type="PROSITE" id="PS50020"/>
    </source>
</evidence>
<organism evidence="4">
    <name type="scientific">Neodiprion lecontei</name>
    <name type="common">Redheaded pine sawfly</name>
    <dbReference type="NCBI Taxonomy" id="441921"/>
    <lineage>
        <taxon>Eukaryota</taxon>
        <taxon>Metazoa</taxon>
        <taxon>Ecdysozoa</taxon>
        <taxon>Arthropoda</taxon>
        <taxon>Hexapoda</taxon>
        <taxon>Insecta</taxon>
        <taxon>Pterygota</taxon>
        <taxon>Neoptera</taxon>
        <taxon>Endopterygota</taxon>
        <taxon>Hymenoptera</taxon>
        <taxon>Tenthredinoidea</taxon>
        <taxon>Diprionidae</taxon>
        <taxon>Diprioninae</taxon>
        <taxon>Neodiprion</taxon>
    </lineage>
</organism>
<dbReference type="Gene3D" id="2.20.70.10">
    <property type="match status" value="1"/>
</dbReference>
<dbReference type="CDD" id="cd00201">
    <property type="entry name" value="WW"/>
    <property type="match status" value="1"/>
</dbReference>
<dbReference type="PROSITE" id="PS50020">
    <property type="entry name" value="WW_DOMAIN_2"/>
    <property type="match status" value="1"/>
</dbReference>
<dbReference type="AlphaFoldDB" id="A0A6J0BS09"/>
<sequence length="268" mass="29777">MCGGTCVTFGCDSCAKSVVAAKHGWIECMSTTFPGKVYYFHTSTRCSTWQRPVPRNVTLPRYKKFRESNPADSPTNDEVLSSGLAVSSTKHSIFSGDPPSAFEMHARRMQIYLEKNTDHSSSEALRDKLIECYKNAKAELAKKLDEKRRMKQPRTVGEKPKMKPRTLQASVRTIRECNGIKTISYDNVPRELPAGVKCCDLSETTSDSNFFPAPRCERSSVTDKSLIPPGQGRGEDGISGHNRRFADLTFKDLNLSDTENTESGFGSA</sequence>
<name>A0A6J0BS09_NEOLC</name>
<feature type="region of interest" description="Disordered" evidence="1">
    <location>
        <begin position="213"/>
        <end position="241"/>
    </location>
</feature>
<evidence type="ECO:0000313" key="3">
    <source>
        <dbReference type="Proteomes" id="UP000829291"/>
    </source>
</evidence>